<dbReference type="InterPro" id="IPR005821">
    <property type="entry name" value="Ion_trans_dom"/>
</dbReference>
<keyword evidence="10" id="KW-0630">Potassium</keyword>
<dbReference type="SUPFAM" id="SSF158639">
    <property type="entry name" value="ENT-like"/>
    <property type="match status" value="1"/>
</dbReference>
<dbReference type="RefSeq" id="WP_354694365.1">
    <property type="nucleotide sequence ID" value="NZ_JAZHOG010000003.1"/>
</dbReference>
<evidence type="ECO:0000256" key="13">
    <source>
        <dbReference type="ARBA" id="ARBA00023136"/>
    </source>
</evidence>
<keyword evidence="4" id="KW-0633">Potassium transport</keyword>
<dbReference type="PANTHER" id="PTHR11537:SF254">
    <property type="entry name" value="POTASSIUM VOLTAGE-GATED CHANNEL PROTEIN SHAB"/>
    <property type="match status" value="1"/>
</dbReference>
<evidence type="ECO:0000256" key="19">
    <source>
        <dbReference type="SAM" id="Phobius"/>
    </source>
</evidence>
<dbReference type="FunFam" id="1.10.287.70:FF:000181">
    <property type="entry name" value="Cyclic nucleotide-gated potassium channel mll3241"/>
    <property type="match status" value="1"/>
</dbReference>
<evidence type="ECO:0000256" key="4">
    <source>
        <dbReference type="ARBA" id="ARBA00022538"/>
    </source>
</evidence>
<evidence type="ECO:0000256" key="3">
    <source>
        <dbReference type="ARBA" id="ARBA00022475"/>
    </source>
</evidence>
<evidence type="ECO:0000256" key="5">
    <source>
        <dbReference type="ARBA" id="ARBA00022566"/>
    </source>
</evidence>
<evidence type="ECO:0000256" key="16">
    <source>
        <dbReference type="ARBA" id="ARBA00023303"/>
    </source>
</evidence>
<evidence type="ECO:0000256" key="14">
    <source>
        <dbReference type="ARBA" id="ARBA00023149"/>
    </source>
</evidence>
<dbReference type="PANTHER" id="PTHR11537">
    <property type="entry name" value="VOLTAGE-GATED POTASSIUM CHANNEL"/>
    <property type="match status" value="1"/>
</dbReference>
<feature type="transmembrane region" description="Helical" evidence="19">
    <location>
        <begin position="225"/>
        <end position="249"/>
    </location>
</feature>
<dbReference type="GO" id="GO:0008076">
    <property type="term" value="C:voltage-gated potassium channel complex"/>
    <property type="evidence" value="ECO:0007669"/>
    <property type="project" value="InterPro"/>
</dbReference>
<keyword evidence="5" id="KW-0116">cAMP-binding</keyword>
<keyword evidence="11 19" id="KW-1133">Transmembrane helix</keyword>
<reference evidence="21 22" key="1">
    <citation type="submission" date="2024-02" db="EMBL/GenBank/DDBJ databases">
        <title>A novel Wenzhouxiangellaceae bacterium, isolated from coastal sediments.</title>
        <authorList>
            <person name="Du Z.-J."/>
            <person name="Ye Y.-Q."/>
            <person name="Zhang X.-Y."/>
        </authorList>
    </citation>
    <scope>NUCLEOTIDE SEQUENCE [LARGE SCALE GENOMIC DNA]</scope>
    <source>
        <strain evidence="21 22">CH-27</strain>
    </source>
</reference>
<dbReference type="EMBL" id="JAZHOG010000003">
    <property type="protein sequence ID" value="MEJ8567046.1"/>
    <property type="molecule type" value="Genomic_DNA"/>
</dbReference>
<dbReference type="InterPro" id="IPR027359">
    <property type="entry name" value="Volt_channel_dom_sf"/>
</dbReference>
<accession>A0AAW9RBS6</accession>
<keyword evidence="6 19" id="KW-0812">Transmembrane</keyword>
<evidence type="ECO:0000256" key="17">
    <source>
        <dbReference type="ARBA" id="ARBA00058429"/>
    </source>
</evidence>
<evidence type="ECO:0000256" key="18">
    <source>
        <dbReference type="ARBA" id="ARBA00060926"/>
    </source>
</evidence>
<dbReference type="GO" id="GO:0005249">
    <property type="term" value="F:voltage-gated potassium channel activity"/>
    <property type="evidence" value="ECO:0007669"/>
    <property type="project" value="InterPro"/>
</dbReference>
<gene>
    <name evidence="21" type="ORF">V3330_05365</name>
</gene>
<keyword evidence="7" id="KW-0547">Nucleotide-binding</keyword>
<dbReference type="Pfam" id="PF00520">
    <property type="entry name" value="Ion_trans"/>
    <property type="match status" value="1"/>
</dbReference>
<evidence type="ECO:0000256" key="7">
    <source>
        <dbReference type="ARBA" id="ARBA00022741"/>
    </source>
</evidence>
<evidence type="ECO:0000256" key="1">
    <source>
        <dbReference type="ARBA" id="ARBA00004651"/>
    </source>
</evidence>
<evidence type="ECO:0000256" key="6">
    <source>
        <dbReference type="ARBA" id="ARBA00022692"/>
    </source>
</evidence>
<dbReference type="PRINTS" id="PR00169">
    <property type="entry name" value="KCHANNEL"/>
</dbReference>
<keyword evidence="13 19" id="KW-0472">Membrane</keyword>
<dbReference type="Proteomes" id="UP001359886">
    <property type="component" value="Unassembled WGS sequence"/>
</dbReference>
<evidence type="ECO:0000256" key="9">
    <source>
        <dbReference type="ARBA" id="ARBA00022882"/>
    </source>
</evidence>
<protein>
    <submittedName>
        <fullName evidence="21">Ion transporter</fullName>
    </submittedName>
</protein>
<keyword evidence="9" id="KW-0851">Voltage-gated channel</keyword>
<dbReference type="GO" id="GO:0030552">
    <property type="term" value="F:cAMP binding"/>
    <property type="evidence" value="ECO:0007669"/>
    <property type="project" value="UniProtKB-KW"/>
</dbReference>
<dbReference type="Gene3D" id="1.10.287.70">
    <property type="match status" value="1"/>
</dbReference>
<evidence type="ECO:0000256" key="15">
    <source>
        <dbReference type="ARBA" id="ARBA00023286"/>
    </source>
</evidence>
<feature type="transmembrane region" description="Helical" evidence="19">
    <location>
        <begin position="96"/>
        <end position="118"/>
    </location>
</feature>
<evidence type="ECO:0000256" key="10">
    <source>
        <dbReference type="ARBA" id="ARBA00022958"/>
    </source>
</evidence>
<feature type="transmembrane region" description="Helical" evidence="19">
    <location>
        <begin position="196"/>
        <end position="213"/>
    </location>
</feature>
<keyword evidence="14" id="KW-0114">cAMP</keyword>
<evidence type="ECO:0000313" key="21">
    <source>
        <dbReference type="EMBL" id="MEJ8567046.1"/>
    </source>
</evidence>
<evidence type="ECO:0000256" key="11">
    <source>
        <dbReference type="ARBA" id="ARBA00022989"/>
    </source>
</evidence>
<dbReference type="SUPFAM" id="SSF81324">
    <property type="entry name" value="Voltage-gated potassium channels"/>
    <property type="match status" value="1"/>
</dbReference>
<name>A0AAW9RBS6_9GAMM</name>
<comment type="function">
    <text evidence="17">Cyclic nucleotide-regulated potassium channel activated by cAMP.</text>
</comment>
<keyword evidence="2" id="KW-0813">Transport</keyword>
<feature type="domain" description="Ion transport" evidence="20">
    <location>
        <begin position="25"/>
        <end position="255"/>
    </location>
</feature>
<keyword evidence="3" id="KW-1003">Cell membrane</keyword>
<dbReference type="InterPro" id="IPR036142">
    <property type="entry name" value="ENT_dom-like_sf"/>
</dbReference>
<organism evidence="21 22">
    <name type="scientific">Elongatibacter sediminis</name>
    <dbReference type="NCBI Taxonomy" id="3119006"/>
    <lineage>
        <taxon>Bacteria</taxon>
        <taxon>Pseudomonadati</taxon>
        <taxon>Pseudomonadota</taxon>
        <taxon>Gammaproteobacteria</taxon>
        <taxon>Chromatiales</taxon>
        <taxon>Wenzhouxiangellaceae</taxon>
        <taxon>Elongatibacter</taxon>
    </lineage>
</organism>
<comment type="similarity">
    <text evidence="18">Belongs to the potassium channel family.</text>
</comment>
<sequence>MNRIRHRIAELLEAGRDDDGWSLVVDIGLVILIVVNVAAVMLATVPDLPEPWNARLWRLELFSVAIFTVEYLARLWTCIDVSHYQGMSALRARIRWMFSPLGLIDLLAIAPFYVFLFLPISTHSTLLLRIFRGLRLLRIFKLTRYSPALNVLRSVLIQEARTLILVAFLLLVILVFASWGIYLLERDVQPEAFGSIPRAMWWAVVSLTTVGYGDVVPVTGFGRAFAGLIALIGIGMAALPAGILASGFASEMRRREQAYSRALGRMLSDGSLTPDEARELERLREKLNLSEEEAHGLLMDANREWIRQLKCPHCGNALIDAPPE</sequence>
<comment type="caution">
    <text evidence="21">The sequence shown here is derived from an EMBL/GenBank/DDBJ whole genome shotgun (WGS) entry which is preliminary data.</text>
</comment>
<keyword evidence="12" id="KW-0406">Ion transport</keyword>
<feature type="transmembrane region" description="Helical" evidence="19">
    <location>
        <begin position="21"/>
        <end position="44"/>
    </location>
</feature>
<keyword evidence="8" id="KW-0631">Potassium channel</keyword>
<keyword evidence="16" id="KW-0407">Ion channel</keyword>
<dbReference type="AlphaFoldDB" id="A0AAW9RBS6"/>
<keyword evidence="22" id="KW-1185">Reference proteome</keyword>
<keyword evidence="15" id="KW-1071">Ligand-gated ion channel</keyword>
<evidence type="ECO:0000259" key="20">
    <source>
        <dbReference type="Pfam" id="PF00520"/>
    </source>
</evidence>
<feature type="transmembrane region" description="Helical" evidence="19">
    <location>
        <begin position="163"/>
        <end position="184"/>
    </location>
</feature>
<evidence type="ECO:0000313" key="22">
    <source>
        <dbReference type="Proteomes" id="UP001359886"/>
    </source>
</evidence>
<dbReference type="GO" id="GO:0001508">
    <property type="term" value="P:action potential"/>
    <property type="evidence" value="ECO:0007669"/>
    <property type="project" value="TreeGrafter"/>
</dbReference>
<evidence type="ECO:0000256" key="2">
    <source>
        <dbReference type="ARBA" id="ARBA00022448"/>
    </source>
</evidence>
<proteinExistence type="inferred from homology"/>
<dbReference type="Gene3D" id="1.20.120.350">
    <property type="entry name" value="Voltage-gated potassium channels. Chain C"/>
    <property type="match status" value="1"/>
</dbReference>
<evidence type="ECO:0000256" key="12">
    <source>
        <dbReference type="ARBA" id="ARBA00023065"/>
    </source>
</evidence>
<comment type="subcellular location">
    <subcellularLocation>
        <location evidence="1">Cell membrane</location>
        <topology evidence="1">Multi-pass membrane protein</topology>
    </subcellularLocation>
</comment>
<dbReference type="InterPro" id="IPR028325">
    <property type="entry name" value="VG_K_chnl"/>
</dbReference>
<evidence type="ECO:0000256" key="8">
    <source>
        <dbReference type="ARBA" id="ARBA00022826"/>
    </source>
</evidence>